<dbReference type="RefSeq" id="WP_231440070.1">
    <property type="nucleotide sequence ID" value="NZ_JAJOMB010000003.1"/>
</dbReference>
<comment type="caution">
    <text evidence="2">The sequence shown here is derived from an EMBL/GenBank/DDBJ whole genome shotgun (WGS) entry which is preliminary data.</text>
</comment>
<feature type="transmembrane region" description="Helical" evidence="1">
    <location>
        <begin position="12"/>
        <end position="37"/>
    </location>
</feature>
<keyword evidence="1" id="KW-0812">Transmembrane</keyword>
<evidence type="ECO:0000313" key="3">
    <source>
        <dbReference type="Proteomes" id="UP001138997"/>
    </source>
</evidence>
<dbReference type="EMBL" id="JAJOMB010000003">
    <property type="protein sequence ID" value="MCD5310894.1"/>
    <property type="molecule type" value="Genomic_DNA"/>
</dbReference>
<accession>A0A9X1NBX0</accession>
<keyword evidence="3" id="KW-1185">Reference proteome</keyword>
<keyword evidence="1" id="KW-1133">Transmembrane helix</keyword>
<name>A0A9X1NBX0_9ACTN</name>
<evidence type="ECO:0008006" key="4">
    <source>
        <dbReference type="Google" id="ProtNLM"/>
    </source>
</evidence>
<evidence type="ECO:0000256" key="1">
    <source>
        <dbReference type="SAM" id="Phobius"/>
    </source>
</evidence>
<feature type="transmembrane region" description="Helical" evidence="1">
    <location>
        <begin position="43"/>
        <end position="64"/>
    </location>
</feature>
<dbReference type="Proteomes" id="UP001138997">
    <property type="component" value="Unassembled WGS sequence"/>
</dbReference>
<reference evidence="2" key="1">
    <citation type="submission" date="2021-11" db="EMBL/GenBank/DDBJ databases">
        <title>Streptomyces corallinus and Kineosporia corallina sp. nov., two new coral-derived marine actinobacteria.</title>
        <authorList>
            <person name="Buangrab K."/>
            <person name="Sutthacheep M."/>
            <person name="Yeemin T."/>
            <person name="Harunari E."/>
            <person name="Igarashi Y."/>
            <person name="Sripreechasak P."/>
            <person name="Kanchanasin P."/>
            <person name="Tanasupawat S."/>
            <person name="Phongsopitanun W."/>
        </authorList>
    </citation>
    <scope>NUCLEOTIDE SEQUENCE</scope>
    <source>
        <strain evidence="2">JCM 31032</strain>
    </source>
</reference>
<organism evidence="2 3">
    <name type="scientific">Kineosporia babensis</name>
    <dbReference type="NCBI Taxonomy" id="499548"/>
    <lineage>
        <taxon>Bacteria</taxon>
        <taxon>Bacillati</taxon>
        <taxon>Actinomycetota</taxon>
        <taxon>Actinomycetes</taxon>
        <taxon>Kineosporiales</taxon>
        <taxon>Kineosporiaceae</taxon>
        <taxon>Kineosporia</taxon>
    </lineage>
</organism>
<dbReference type="AlphaFoldDB" id="A0A9X1NBX0"/>
<evidence type="ECO:0000313" key="2">
    <source>
        <dbReference type="EMBL" id="MCD5310894.1"/>
    </source>
</evidence>
<sequence>MSDARTSTSSGGIGFVGLLTVAFVVLKLTDVIAWSWWWVLSPIWISWGLAFLILIVGGLVFWALKS</sequence>
<keyword evidence="1" id="KW-0472">Membrane</keyword>
<gene>
    <name evidence="2" type="ORF">LR394_08305</name>
</gene>
<proteinExistence type="predicted"/>
<protein>
    <recommendedName>
        <fullName evidence="4">Transmembrane Fragile-X-F protein</fullName>
    </recommendedName>
</protein>